<dbReference type="EMBL" id="VSRR010110306">
    <property type="protein sequence ID" value="MPC97508.1"/>
    <property type="molecule type" value="Genomic_DNA"/>
</dbReference>
<reference evidence="2 3" key="1">
    <citation type="submission" date="2019-05" db="EMBL/GenBank/DDBJ databases">
        <title>Another draft genome of Portunus trituberculatus and its Hox gene families provides insights of decapod evolution.</title>
        <authorList>
            <person name="Jeong J.-H."/>
            <person name="Song I."/>
            <person name="Kim S."/>
            <person name="Choi T."/>
            <person name="Kim D."/>
            <person name="Ryu S."/>
            <person name="Kim W."/>
        </authorList>
    </citation>
    <scope>NUCLEOTIDE SEQUENCE [LARGE SCALE GENOMIC DNA]</scope>
    <source>
        <tissue evidence="2">Muscle</tissue>
    </source>
</reference>
<comment type="caution">
    <text evidence="2">The sequence shown here is derived from an EMBL/GenBank/DDBJ whole genome shotgun (WGS) entry which is preliminary data.</text>
</comment>
<dbReference type="AlphaFoldDB" id="A0A5B7JWY6"/>
<accession>A0A5B7JWY6</accession>
<evidence type="ECO:0000313" key="2">
    <source>
        <dbReference type="EMBL" id="MPC97508.1"/>
    </source>
</evidence>
<proteinExistence type="predicted"/>
<name>A0A5B7JWY6_PORTR</name>
<evidence type="ECO:0000313" key="3">
    <source>
        <dbReference type="Proteomes" id="UP000324222"/>
    </source>
</evidence>
<feature type="region of interest" description="Disordered" evidence="1">
    <location>
        <begin position="1"/>
        <end position="29"/>
    </location>
</feature>
<evidence type="ECO:0000256" key="1">
    <source>
        <dbReference type="SAM" id="MobiDB-lite"/>
    </source>
</evidence>
<protein>
    <submittedName>
        <fullName evidence="2">Uncharacterized protein</fullName>
    </submittedName>
</protein>
<organism evidence="2 3">
    <name type="scientific">Portunus trituberculatus</name>
    <name type="common">Swimming crab</name>
    <name type="synonym">Neptunus trituberculatus</name>
    <dbReference type="NCBI Taxonomy" id="210409"/>
    <lineage>
        <taxon>Eukaryota</taxon>
        <taxon>Metazoa</taxon>
        <taxon>Ecdysozoa</taxon>
        <taxon>Arthropoda</taxon>
        <taxon>Crustacea</taxon>
        <taxon>Multicrustacea</taxon>
        <taxon>Malacostraca</taxon>
        <taxon>Eumalacostraca</taxon>
        <taxon>Eucarida</taxon>
        <taxon>Decapoda</taxon>
        <taxon>Pleocyemata</taxon>
        <taxon>Brachyura</taxon>
        <taxon>Eubrachyura</taxon>
        <taxon>Portunoidea</taxon>
        <taxon>Portunidae</taxon>
        <taxon>Portuninae</taxon>
        <taxon>Portunus</taxon>
    </lineage>
</organism>
<gene>
    <name evidence="2" type="ORF">E2C01_092826</name>
</gene>
<dbReference type="Proteomes" id="UP000324222">
    <property type="component" value="Unassembled WGS sequence"/>
</dbReference>
<sequence length="72" mass="7738">MRPSEGLPEQKTACGGESSSLLRPEDDVSQARYKVTQKISSTGKGNHLLGLQWERALAAVDGVPCPHADQSF</sequence>
<keyword evidence="3" id="KW-1185">Reference proteome</keyword>